<name>A0ABS9D0E5_9RHOB</name>
<dbReference type="RefSeq" id="WP_235227327.1">
    <property type="nucleotide sequence ID" value="NZ_JAKGAQ010000008.1"/>
</dbReference>
<comment type="caution">
    <text evidence="1">The sequence shown here is derived from an EMBL/GenBank/DDBJ whole genome shotgun (WGS) entry which is preliminary data.</text>
</comment>
<accession>A0ABS9D0E5</accession>
<protein>
    <submittedName>
        <fullName evidence="1">Uncharacterized protein</fullName>
    </submittedName>
</protein>
<evidence type="ECO:0000313" key="1">
    <source>
        <dbReference type="EMBL" id="MCF2872997.1"/>
    </source>
</evidence>
<dbReference type="EMBL" id="JAKGAQ010000008">
    <property type="protein sequence ID" value="MCF2872997.1"/>
    <property type="molecule type" value="Genomic_DNA"/>
</dbReference>
<keyword evidence="2" id="KW-1185">Reference proteome</keyword>
<sequence length="96" mass="10606">MGHLNCKCGAVIELKTGVEEYEKVLLNNDFLGEKLPDLLAQLFNIEASPFVSQDAAKPDFLLQEIGNASASVVFCNSCGRLWLHEKSKGKHVPYVK</sequence>
<organism evidence="1 2">
    <name type="scientific">Octadecabacter dasysiphoniae</name>
    <dbReference type="NCBI Taxonomy" id="2909341"/>
    <lineage>
        <taxon>Bacteria</taxon>
        <taxon>Pseudomonadati</taxon>
        <taxon>Pseudomonadota</taxon>
        <taxon>Alphaproteobacteria</taxon>
        <taxon>Rhodobacterales</taxon>
        <taxon>Roseobacteraceae</taxon>
        <taxon>Octadecabacter</taxon>
    </lineage>
</organism>
<proteinExistence type="predicted"/>
<evidence type="ECO:0000313" key="2">
    <source>
        <dbReference type="Proteomes" id="UP001200557"/>
    </source>
</evidence>
<reference evidence="1 2" key="1">
    <citation type="submission" date="2022-01" db="EMBL/GenBank/DDBJ databases">
        <title>Octadecabacter sp. nov., isolated from a marine alga.</title>
        <authorList>
            <person name="Jin M.S."/>
            <person name="Kim H.M."/>
            <person name="Han D.M."/>
            <person name="Jung J.J."/>
            <person name="Jeon C.O."/>
        </authorList>
    </citation>
    <scope>NUCLEOTIDE SEQUENCE [LARGE SCALE GENOMIC DNA]</scope>
    <source>
        <strain evidence="1 2">G9-8</strain>
    </source>
</reference>
<dbReference type="Proteomes" id="UP001200557">
    <property type="component" value="Unassembled WGS sequence"/>
</dbReference>
<gene>
    <name evidence="1" type="ORF">L0664_18180</name>
</gene>